<accession>A0AAV2QPS3</accession>
<organism evidence="9 10">
    <name type="scientific">Meganyctiphanes norvegica</name>
    <name type="common">Northern krill</name>
    <name type="synonym">Thysanopoda norvegica</name>
    <dbReference type="NCBI Taxonomy" id="48144"/>
    <lineage>
        <taxon>Eukaryota</taxon>
        <taxon>Metazoa</taxon>
        <taxon>Ecdysozoa</taxon>
        <taxon>Arthropoda</taxon>
        <taxon>Crustacea</taxon>
        <taxon>Multicrustacea</taxon>
        <taxon>Malacostraca</taxon>
        <taxon>Eumalacostraca</taxon>
        <taxon>Eucarida</taxon>
        <taxon>Euphausiacea</taxon>
        <taxon>Euphausiidae</taxon>
        <taxon>Meganyctiphanes</taxon>
    </lineage>
</organism>
<dbReference type="GO" id="GO:0005789">
    <property type="term" value="C:endoplasmic reticulum membrane"/>
    <property type="evidence" value="ECO:0007669"/>
    <property type="project" value="UniProtKB-SubCell"/>
</dbReference>
<dbReference type="PRINTS" id="PR00625">
    <property type="entry name" value="JDOMAIN"/>
</dbReference>
<evidence type="ECO:0000259" key="7">
    <source>
        <dbReference type="PROSITE" id="PS50076"/>
    </source>
</evidence>
<feature type="domain" description="J" evidence="7">
    <location>
        <begin position="25"/>
        <end position="89"/>
    </location>
</feature>
<dbReference type="SUPFAM" id="SSF52833">
    <property type="entry name" value="Thioredoxin-like"/>
    <property type="match status" value="1"/>
</dbReference>
<comment type="caution">
    <text evidence="9">The sequence shown here is derived from an EMBL/GenBank/DDBJ whole genome shotgun (WGS) entry which is preliminary data.</text>
</comment>
<evidence type="ECO:0000256" key="5">
    <source>
        <dbReference type="ARBA" id="ARBA00035043"/>
    </source>
</evidence>
<evidence type="ECO:0000259" key="8">
    <source>
        <dbReference type="PROSITE" id="PS51352"/>
    </source>
</evidence>
<dbReference type="GO" id="GO:0006914">
    <property type="term" value="P:autophagy"/>
    <property type="evidence" value="ECO:0007669"/>
    <property type="project" value="UniProtKB-KW"/>
</dbReference>
<evidence type="ECO:0000256" key="3">
    <source>
        <dbReference type="ARBA" id="ARBA00023006"/>
    </source>
</evidence>
<dbReference type="SMART" id="SM00271">
    <property type="entry name" value="DnaJ"/>
    <property type="match status" value="1"/>
</dbReference>
<dbReference type="Proteomes" id="UP001497623">
    <property type="component" value="Unassembled WGS sequence"/>
</dbReference>
<dbReference type="Gene3D" id="3.40.30.10">
    <property type="entry name" value="Glutaredoxin"/>
    <property type="match status" value="1"/>
</dbReference>
<proteinExistence type="predicted"/>
<dbReference type="PROSITE" id="PS51352">
    <property type="entry name" value="THIOREDOXIN_2"/>
    <property type="match status" value="1"/>
</dbReference>
<dbReference type="InterPro" id="IPR036249">
    <property type="entry name" value="Thioredoxin-like_sf"/>
</dbReference>
<dbReference type="Gene3D" id="1.10.287.110">
    <property type="entry name" value="DnaJ domain"/>
    <property type="match status" value="1"/>
</dbReference>
<feature type="non-terminal residue" evidence="9">
    <location>
        <position position="688"/>
    </location>
</feature>
<sequence length="688" mass="79757">MRLSGTRISFLLLLLVKVILAKIGDPYRILSITRNAQNPEVKKAYKKLAKEWHPDKNSSPEAEAKFIEINHAYELLMDPDRRQLYDRTGQTEDQPNFRKQHDYSSFKRFETFDDIFSNFGGGRGGGGGFRFNFREGDGVNIFKKQSITFKAYMNSVVELTKKQPYLILFYSDWCIACAHIEPIWRRLAEELEPINFGLATVHAGRETELASKLGVKNVPYIIMLLDGHPYHYTEASLSMVSTLDFIRRKFPHKLVQRITDENLDTFLSGWVDNKVRVLIFGRLDIIRLRYLTLGWEFRERAVIGYVQMERSDTDSIRARYGVSNKVDTLLLFLEDSFTPAASVAMTDLPYPTMKDIIEANKYLLLPRLSSQAVFDALCPVESMRSRRRLCVVLVSEDNPIHEPPRAALREYAIHDHYREKERVRYTYIFKEKQVEFINALTEGSGAPVEVNHHIVIIWRKDRYHLKYEWLEGGWKVNPDHHNNSRQTLKETIHRLLHSNEPMPYETIVQELFDEHAQGIVWRIINKLASVQDYLRENLTQDDVLPAVSILATILFIVAGGYLMSYLVKLEEGSVEGGIKGFMKGEAKQSPQLRIHELRGETYNGLIRMLKPGCRTIVMLCDGESKSKLMPKYHKACWPYRKSSYRNCTFVSLIGNKRMNTYMRLTLLCESTPRDLKTAPNYIEDIICL</sequence>
<dbReference type="SUPFAM" id="SSF46565">
    <property type="entry name" value="Chaperone J-domain"/>
    <property type="match status" value="1"/>
</dbReference>
<dbReference type="PROSITE" id="PS00636">
    <property type="entry name" value="DNAJ_1"/>
    <property type="match status" value="1"/>
</dbReference>
<evidence type="ECO:0000313" key="9">
    <source>
        <dbReference type="EMBL" id="CAL4095406.1"/>
    </source>
</evidence>
<dbReference type="Pfam" id="PF00085">
    <property type="entry name" value="Thioredoxin"/>
    <property type="match status" value="1"/>
</dbReference>
<dbReference type="InterPro" id="IPR013766">
    <property type="entry name" value="Thioredoxin_domain"/>
</dbReference>
<name>A0AAV2QPS3_MEGNR</name>
<comment type="function">
    <text evidence="4">Plays an important role in regulating the size of autophagosomes during the formation process.</text>
</comment>
<feature type="domain" description="Thioredoxin" evidence="8">
    <location>
        <begin position="133"/>
        <end position="256"/>
    </location>
</feature>
<comment type="subcellular location">
    <subcellularLocation>
        <location evidence="1">Endoplasmic reticulum membrane</location>
        <topology evidence="1">Single-pass type IV membrane protein</topology>
    </subcellularLocation>
</comment>
<dbReference type="PROSITE" id="PS50076">
    <property type="entry name" value="DNAJ_2"/>
    <property type="match status" value="1"/>
</dbReference>
<feature type="signal peptide" evidence="6">
    <location>
        <begin position="1"/>
        <end position="21"/>
    </location>
</feature>
<evidence type="ECO:0000256" key="6">
    <source>
        <dbReference type="SAM" id="SignalP"/>
    </source>
</evidence>
<evidence type="ECO:0000256" key="2">
    <source>
        <dbReference type="ARBA" id="ARBA00020921"/>
    </source>
</evidence>
<gene>
    <name evidence="9" type="ORF">MNOR_LOCUS15407</name>
</gene>
<dbReference type="InterPro" id="IPR018253">
    <property type="entry name" value="DnaJ_domain_CS"/>
</dbReference>
<keyword evidence="10" id="KW-1185">Reference proteome</keyword>
<dbReference type="PANTHER" id="PTHR44303:SF2">
    <property type="entry name" value="DNAJ HOMOLOG SUBFAMILY C MEMBER 16"/>
    <property type="match status" value="1"/>
</dbReference>
<keyword evidence="3" id="KW-0072">Autophagy</keyword>
<evidence type="ECO:0000256" key="1">
    <source>
        <dbReference type="ARBA" id="ARBA00004163"/>
    </source>
</evidence>
<reference evidence="9 10" key="1">
    <citation type="submission" date="2024-05" db="EMBL/GenBank/DDBJ databases">
        <authorList>
            <person name="Wallberg A."/>
        </authorList>
    </citation>
    <scope>NUCLEOTIDE SEQUENCE [LARGE SCALE GENOMIC DNA]</scope>
</reference>
<dbReference type="Pfam" id="PF00226">
    <property type="entry name" value="DnaJ"/>
    <property type="match status" value="1"/>
</dbReference>
<dbReference type="EMBL" id="CAXKWB010009629">
    <property type="protein sequence ID" value="CAL4095406.1"/>
    <property type="molecule type" value="Genomic_DNA"/>
</dbReference>
<evidence type="ECO:0000313" key="10">
    <source>
        <dbReference type="Proteomes" id="UP001497623"/>
    </source>
</evidence>
<dbReference type="InterPro" id="IPR036869">
    <property type="entry name" value="J_dom_sf"/>
</dbReference>
<feature type="chain" id="PRO_5043842095" description="DnaJ homolog subfamily C member 16" evidence="6">
    <location>
        <begin position="22"/>
        <end position="688"/>
    </location>
</feature>
<dbReference type="CDD" id="cd06257">
    <property type="entry name" value="DnaJ"/>
    <property type="match status" value="1"/>
</dbReference>
<dbReference type="InterPro" id="IPR001623">
    <property type="entry name" value="DnaJ_domain"/>
</dbReference>
<dbReference type="PANTHER" id="PTHR44303">
    <property type="entry name" value="DNAJ HOMOLOG SUBFAMILY C MEMBER 16"/>
    <property type="match status" value="1"/>
</dbReference>
<dbReference type="AlphaFoldDB" id="A0AAV2QPS3"/>
<evidence type="ECO:0000256" key="4">
    <source>
        <dbReference type="ARBA" id="ARBA00035002"/>
    </source>
</evidence>
<protein>
    <recommendedName>
        <fullName evidence="2">DnaJ homolog subfamily C member 16</fullName>
    </recommendedName>
    <alternativeName>
        <fullName evidence="5">Endoplasmic reticulum DNA J domain-containing protein 8</fullName>
    </alternativeName>
</protein>
<keyword evidence="6" id="KW-0732">Signal</keyword>
<dbReference type="InterPro" id="IPR052448">
    <property type="entry name" value="DnaJ_C16_autophagy_reg"/>
</dbReference>